<name>A0A6G1JRI4_9PLEO</name>
<dbReference type="EMBL" id="MU005789">
    <property type="protein sequence ID" value="KAF2703158.1"/>
    <property type="molecule type" value="Genomic_DNA"/>
</dbReference>
<gene>
    <name evidence="1" type="ORF">K504DRAFT_463787</name>
</gene>
<dbReference type="AlphaFoldDB" id="A0A6G1JRI4"/>
<evidence type="ECO:0000313" key="2">
    <source>
        <dbReference type="Proteomes" id="UP000799428"/>
    </source>
</evidence>
<sequence>MYSNTYIHTYIHTYTSITRYLPCHLVPCAFAVLVPPSPAYPSSYIHTVHSALLSSCRLHTDCQFQAQFIPSLALIPNQGCRRRCASLSANPATLLLPPSQPSATSLHHIHPSHFLHRTLRTSHFAPCTSHLAPRTSHLAPRTSYLIPHTSYLIPHTPACAVLLGPLSSVCPLRRAHHCLPTPSAQYTHSPVRRSSAEGDLCLRYG</sequence>
<dbReference type="Proteomes" id="UP000799428">
    <property type="component" value="Unassembled WGS sequence"/>
</dbReference>
<organism evidence="1 2">
    <name type="scientific">Pleomassaria siparia CBS 279.74</name>
    <dbReference type="NCBI Taxonomy" id="1314801"/>
    <lineage>
        <taxon>Eukaryota</taxon>
        <taxon>Fungi</taxon>
        <taxon>Dikarya</taxon>
        <taxon>Ascomycota</taxon>
        <taxon>Pezizomycotina</taxon>
        <taxon>Dothideomycetes</taxon>
        <taxon>Pleosporomycetidae</taxon>
        <taxon>Pleosporales</taxon>
        <taxon>Pleomassariaceae</taxon>
        <taxon>Pleomassaria</taxon>
    </lineage>
</organism>
<reference evidence="1" key="1">
    <citation type="journal article" date="2020" name="Stud. Mycol.">
        <title>101 Dothideomycetes genomes: a test case for predicting lifestyles and emergence of pathogens.</title>
        <authorList>
            <person name="Haridas S."/>
            <person name="Albert R."/>
            <person name="Binder M."/>
            <person name="Bloem J."/>
            <person name="Labutti K."/>
            <person name="Salamov A."/>
            <person name="Andreopoulos B."/>
            <person name="Baker S."/>
            <person name="Barry K."/>
            <person name="Bills G."/>
            <person name="Bluhm B."/>
            <person name="Cannon C."/>
            <person name="Castanera R."/>
            <person name="Culley D."/>
            <person name="Daum C."/>
            <person name="Ezra D."/>
            <person name="Gonzalez J."/>
            <person name="Henrissat B."/>
            <person name="Kuo A."/>
            <person name="Liang C."/>
            <person name="Lipzen A."/>
            <person name="Lutzoni F."/>
            <person name="Magnuson J."/>
            <person name="Mondo S."/>
            <person name="Nolan M."/>
            <person name="Ohm R."/>
            <person name="Pangilinan J."/>
            <person name="Park H.-J."/>
            <person name="Ramirez L."/>
            <person name="Alfaro M."/>
            <person name="Sun H."/>
            <person name="Tritt A."/>
            <person name="Yoshinaga Y."/>
            <person name="Zwiers L.-H."/>
            <person name="Turgeon B."/>
            <person name="Goodwin S."/>
            <person name="Spatafora J."/>
            <person name="Crous P."/>
            <person name="Grigoriev I."/>
        </authorList>
    </citation>
    <scope>NUCLEOTIDE SEQUENCE</scope>
    <source>
        <strain evidence="1">CBS 279.74</strain>
    </source>
</reference>
<protein>
    <submittedName>
        <fullName evidence="1">Uncharacterized protein</fullName>
    </submittedName>
</protein>
<keyword evidence="2" id="KW-1185">Reference proteome</keyword>
<evidence type="ECO:0000313" key="1">
    <source>
        <dbReference type="EMBL" id="KAF2703158.1"/>
    </source>
</evidence>
<dbReference type="OrthoDB" id="10649478at2759"/>
<proteinExistence type="predicted"/>
<accession>A0A6G1JRI4</accession>